<gene>
    <name evidence="1" type="ORF">IPOD504_LOCUS11226</name>
</gene>
<name>A0ABN8IQ10_9NEOP</name>
<dbReference type="EMBL" id="OW152839">
    <property type="protein sequence ID" value="CAH2060904.1"/>
    <property type="molecule type" value="Genomic_DNA"/>
</dbReference>
<protein>
    <submittedName>
        <fullName evidence="1">Uncharacterized protein</fullName>
    </submittedName>
</protein>
<accession>A0ABN8IQ10</accession>
<sequence>MDSYDNPVPGTSHSWDDPAWNTLHIEETLAVMDSFIEEPNREETNLLIHSPQYPITDSELLGILSENVLDELETDNDGDSDPEFFENAHENAQEDYVTPGEAWFPGNPTSNITEFQFLKTPGLKEDVVDEPINYFDALCSSNLLELLKDCSNEYGEIEKKIYRGHKKQKKILEACNQSRNEIVFRSHIFIWDL</sequence>
<keyword evidence="2" id="KW-1185">Reference proteome</keyword>
<evidence type="ECO:0000313" key="2">
    <source>
        <dbReference type="Proteomes" id="UP000837857"/>
    </source>
</evidence>
<organism evidence="1 2">
    <name type="scientific">Iphiclides podalirius</name>
    <name type="common">scarce swallowtail</name>
    <dbReference type="NCBI Taxonomy" id="110791"/>
    <lineage>
        <taxon>Eukaryota</taxon>
        <taxon>Metazoa</taxon>
        <taxon>Ecdysozoa</taxon>
        <taxon>Arthropoda</taxon>
        <taxon>Hexapoda</taxon>
        <taxon>Insecta</taxon>
        <taxon>Pterygota</taxon>
        <taxon>Neoptera</taxon>
        <taxon>Endopterygota</taxon>
        <taxon>Lepidoptera</taxon>
        <taxon>Glossata</taxon>
        <taxon>Ditrysia</taxon>
        <taxon>Papilionoidea</taxon>
        <taxon>Papilionidae</taxon>
        <taxon>Papilioninae</taxon>
        <taxon>Iphiclides</taxon>
    </lineage>
</organism>
<feature type="non-terminal residue" evidence="1">
    <location>
        <position position="193"/>
    </location>
</feature>
<evidence type="ECO:0000313" key="1">
    <source>
        <dbReference type="EMBL" id="CAH2060904.1"/>
    </source>
</evidence>
<dbReference type="Proteomes" id="UP000837857">
    <property type="component" value="Chromosome 27"/>
</dbReference>
<reference evidence="1" key="1">
    <citation type="submission" date="2022-03" db="EMBL/GenBank/DDBJ databases">
        <authorList>
            <person name="Martin H S."/>
        </authorList>
    </citation>
    <scope>NUCLEOTIDE SEQUENCE</scope>
</reference>
<proteinExistence type="predicted"/>